<feature type="non-terminal residue" evidence="1">
    <location>
        <position position="196"/>
    </location>
</feature>
<comment type="caution">
    <text evidence="1">The sequence shown here is derived from an EMBL/GenBank/DDBJ whole genome shotgun (WGS) entry which is preliminary data.</text>
</comment>
<accession>A0ABD0QJB7</accession>
<reference evidence="1 2" key="1">
    <citation type="submission" date="2024-05" db="EMBL/GenBank/DDBJ databases">
        <title>Genome sequencing and assembly of Indian major carp, Cirrhinus mrigala (Hamilton, 1822).</title>
        <authorList>
            <person name="Mohindra V."/>
            <person name="Chowdhury L.M."/>
            <person name="Lal K."/>
            <person name="Jena J.K."/>
        </authorList>
    </citation>
    <scope>NUCLEOTIDE SEQUENCE [LARGE SCALE GENOMIC DNA]</scope>
    <source>
        <strain evidence="1">CM1030</strain>
        <tissue evidence="1">Blood</tissue>
    </source>
</reference>
<organism evidence="1 2">
    <name type="scientific">Cirrhinus mrigala</name>
    <name type="common">Mrigala</name>
    <dbReference type="NCBI Taxonomy" id="683832"/>
    <lineage>
        <taxon>Eukaryota</taxon>
        <taxon>Metazoa</taxon>
        <taxon>Chordata</taxon>
        <taxon>Craniata</taxon>
        <taxon>Vertebrata</taxon>
        <taxon>Euteleostomi</taxon>
        <taxon>Actinopterygii</taxon>
        <taxon>Neopterygii</taxon>
        <taxon>Teleostei</taxon>
        <taxon>Ostariophysi</taxon>
        <taxon>Cypriniformes</taxon>
        <taxon>Cyprinidae</taxon>
        <taxon>Labeoninae</taxon>
        <taxon>Labeonini</taxon>
        <taxon>Cirrhinus</taxon>
    </lineage>
</organism>
<dbReference type="Proteomes" id="UP001529510">
    <property type="component" value="Unassembled WGS sequence"/>
</dbReference>
<dbReference type="EMBL" id="JAMKFB020000008">
    <property type="protein sequence ID" value="KAL0186272.1"/>
    <property type="molecule type" value="Genomic_DNA"/>
</dbReference>
<sequence length="196" mass="21357">RVPLENTSPPTDPAAFVTQITMDPASRLFHLRQGNHRIEYYTMDFCGLCHMVAFNDVALKDIFRQGLNKHVRSQLPGGKIHWTLEQYINFTLFLAGSPFTVGVANEQPCNPSFPTTPKPAHVMSTKPKPAQVMSGIIQVASEPSHAMPAAPGPAHAMAALPESAPVMAALPKPFHKMAATPKPHHSKIISSESHLI</sequence>
<gene>
    <name evidence="1" type="ORF">M9458_017942</name>
</gene>
<evidence type="ECO:0000313" key="1">
    <source>
        <dbReference type="EMBL" id="KAL0186272.1"/>
    </source>
</evidence>
<dbReference type="AlphaFoldDB" id="A0ABD0QJB7"/>
<protein>
    <submittedName>
        <fullName evidence="1">Uncharacterized protein</fullName>
    </submittedName>
</protein>
<proteinExistence type="predicted"/>
<evidence type="ECO:0000313" key="2">
    <source>
        <dbReference type="Proteomes" id="UP001529510"/>
    </source>
</evidence>
<keyword evidence="2" id="KW-1185">Reference proteome</keyword>
<feature type="non-terminal residue" evidence="1">
    <location>
        <position position="1"/>
    </location>
</feature>
<name>A0ABD0QJB7_CIRMR</name>